<keyword evidence="2" id="KW-1185">Reference proteome</keyword>
<evidence type="ECO:0000313" key="1">
    <source>
        <dbReference type="EMBL" id="MBB6471050.1"/>
    </source>
</evidence>
<organism evidence="1 2">
    <name type="scientific">Sphaerisporangium rubeum</name>
    <dbReference type="NCBI Taxonomy" id="321317"/>
    <lineage>
        <taxon>Bacteria</taxon>
        <taxon>Bacillati</taxon>
        <taxon>Actinomycetota</taxon>
        <taxon>Actinomycetes</taxon>
        <taxon>Streptosporangiales</taxon>
        <taxon>Streptosporangiaceae</taxon>
        <taxon>Sphaerisporangium</taxon>
    </lineage>
</organism>
<dbReference type="AlphaFoldDB" id="A0A7X0M499"/>
<reference evidence="1 2" key="1">
    <citation type="submission" date="2020-08" db="EMBL/GenBank/DDBJ databases">
        <title>Sequencing the genomes of 1000 actinobacteria strains.</title>
        <authorList>
            <person name="Klenk H.-P."/>
        </authorList>
    </citation>
    <scope>NUCLEOTIDE SEQUENCE [LARGE SCALE GENOMIC DNA]</scope>
    <source>
        <strain evidence="1 2">DSM 44936</strain>
    </source>
</reference>
<protein>
    <submittedName>
        <fullName evidence="1">HEXXH motif-containing protein</fullName>
    </submittedName>
</protein>
<dbReference type="NCBIfam" id="TIGR04267">
    <property type="entry name" value="mod_HExxH"/>
    <property type="match status" value="1"/>
</dbReference>
<dbReference type="InterPro" id="IPR026337">
    <property type="entry name" value="AKG_HExxH"/>
</dbReference>
<evidence type="ECO:0000313" key="2">
    <source>
        <dbReference type="Proteomes" id="UP000555564"/>
    </source>
</evidence>
<accession>A0A7X0M499</accession>
<sequence length="433" mass="47248">MSPPPHVLPAGVFGALARGEGGAEGVRLLAAAERSKHLLLVRSVAESFRDDGQGGTRAAEAYALLADLCAAVPAAAEEVLSYPSVGLWALTTLRAMRSGDHDRIRPERLAALALTVAARAGTDLAATVRTEHGGLGFPSLGGLRLSGAGDRAPLKVRVRDGHLELDEGRWVRLVPGHLGWRPVRRLRLGPPGGLWEICLDDVDAYSFPPHPCPRFVLHPPEVQAWRRSLQESAEVLSARHPAAAEEVREVVRVLTPVLASGDSHASASAQAAFGSVAMSRPVGGTHTAVMLVHEAQHQKLNALMTMFDLVRPLPDDQNDQYYAPWRSDPRPFIGLFHGAYAHLGVTSFWRAEWLHGTGGVPAAALYARWRDVTLEAVDRSLGTGRFTRLGRSFAEEMLRVLDGWRDERVPADAREWALREARRHRAHYAARNR</sequence>
<dbReference type="EMBL" id="JACHIU010000001">
    <property type="protein sequence ID" value="MBB6471050.1"/>
    <property type="molecule type" value="Genomic_DNA"/>
</dbReference>
<proteinExistence type="predicted"/>
<dbReference type="RefSeq" id="WP_184978317.1">
    <property type="nucleotide sequence ID" value="NZ_BAAALO010000060.1"/>
</dbReference>
<dbReference type="Proteomes" id="UP000555564">
    <property type="component" value="Unassembled WGS sequence"/>
</dbReference>
<name>A0A7X0M499_9ACTN</name>
<comment type="caution">
    <text evidence="1">The sequence shown here is derived from an EMBL/GenBank/DDBJ whole genome shotgun (WGS) entry which is preliminary data.</text>
</comment>
<gene>
    <name evidence="1" type="ORF">BJ992_000481</name>
</gene>